<reference evidence="1 2" key="1">
    <citation type="submission" date="2017-11" db="EMBL/GenBank/DDBJ databases">
        <title>Genome-resolved metagenomics identifies genetic mobility, metabolic interactions, and unexpected diversity in perchlorate-reducing communities.</title>
        <authorList>
            <person name="Barnum T.P."/>
            <person name="Figueroa I.A."/>
            <person name="Carlstrom C.I."/>
            <person name="Lucas L.N."/>
            <person name="Engelbrektson A.L."/>
            <person name="Coates J.D."/>
        </authorList>
    </citation>
    <scope>NUCLEOTIDE SEQUENCE [LARGE SCALE GENOMIC DNA]</scope>
    <source>
        <strain evidence="1">BM706</strain>
    </source>
</reference>
<dbReference type="Pfam" id="PF04017">
    <property type="entry name" value="DUF366"/>
    <property type="match status" value="1"/>
</dbReference>
<dbReference type="AlphaFoldDB" id="A0A2N5ZI98"/>
<name>A0A2N5ZI98_MUIH1</name>
<accession>A0A2N5ZI98</accession>
<organism evidence="1 2">
    <name type="scientific">Muiribacterium halophilum</name>
    <dbReference type="NCBI Taxonomy" id="2053465"/>
    <lineage>
        <taxon>Bacteria</taxon>
        <taxon>Candidatus Muiribacteriota</taxon>
        <taxon>Candidatus Muiribacteriia</taxon>
        <taxon>Candidatus Muiribacteriales</taxon>
        <taxon>Candidatus Muiribacteriaceae</taxon>
        <taxon>Candidatus Muiribacterium</taxon>
    </lineage>
</organism>
<dbReference type="Proteomes" id="UP000234857">
    <property type="component" value="Unassembled WGS sequence"/>
</dbReference>
<dbReference type="PIRSF" id="PIRSF006503">
    <property type="entry name" value="UCP006503"/>
    <property type="match status" value="1"/>
</dbReference>
<comment type="caution">
    <text evidence="1">The sequence shown here is derived from an EMBL/GenBank/DDBJ whole genome shotgun (WGS) entry which is preliminary data.</text>
</comment>
<dbReference type="InterPro" id="IPR007162">
    <property type="entry name" value="DUF366"/>
</dbReference>
<dbReference type="EMBL" id="PKTG01000064">
    <property type="protein sequence ID" value="PLX18405.1"/>
    <property type="molecule type" value="Genomic_DNA"/>
</dbReference>
<evidence type="ECO:0000313" key="1">
    <source>
        <dbReference type="EMBL" id="PLX18405.1"/>
    </source>
</evidence>
<gene>
    <name evidence="1" type="ORF">C0601_05140</name>
</gene>
<dbReference type="InterPro" id="IPR045864">
    <property type="entry name" value="aa-tRNA-synth_II/BPL/LPL"/>
</dbReference>
<evidence type="ECO:0000313" key="2">
    <source>
        <dbReference type="Proteomes" id="UP000234857"/>
    </source>
</evidence>
<dbReference type="SUPFAM" id="SSF55681">
    <property type="entry name" value="Class II aaRS and biotin synthetases"/>
    <property type="match status" value="1"/>
</dbReference>
<dbReference type="Gene3D" id="3.30.930.10">
    <property type="entry name" value="Bira Bifunctional Protein, Domain 2"/>
    <property type="match status" value="1"/>
</dbReference>
<sequence>MEIYMFDYIRAEKYITYDGAQLSAHFAYKNFNILGNSIVVFKGGCRIPYENMVDLEDVINHDEIYSKEMLHFIAEFFDFSLTEMIMLQRIFASLVSERILFETGKVLRRDGDDLFLRDRKLSISIATTTGVSSMFHFAMNLDSSDTPVDTISLGEIGIENIWDFTDKLMECLKKEIKGIRGARCKVIPR</sequence>
<proteinExistence type="predicted"/>
<protein>
    <submittedName>
        <fullName evidence="1">DUF366 domain-containing protein</fullName>
    </submittedName>
</protein>